<dbReference type="GO" id="GO:0007059">
    <property type="term" value="P:chromosome segregation"/>
    <property type="evidence" value="ECO:0007669"/>
    <property type="project" value="TreeGrafter"/>
</dbReference>
<dbReference type="SUPFAM" id="SSF110849">
    <property type="entry name" value="ParB/Sulfiredoxin"/>
    <property type="match status" value="1"/>
</dbReference>
<dbReference type="InterPro" id="IPR003115">
    <property type="entry name" value="ParB_N"/>
</dbReference>
<dbReference type="EMBL" id="PP179318">
    <property type="protein sequence ID" value="XAI70167.1"/>
    <property type="molecule type" value="Genomic_DNA"/>
</dbReference>
<dbReference type="Pfam" id="PF02195">
    <property type="entry name" value="ParB_N"/>
    <property type="match status" value="1"/>
</dbReference>
<dbReference type="Gene3D" id="3.90.1530.10">
    <property type="entry name" value="Conserved hypothetical protein from pyrococcus furiosus pfu- 392566-001, ParB domain"/>
    <property type="match status" value="1"/>
</dbReference>
<proteinExistence type="predicted"/>
<name>A0AAU6W1M8_9CAUD</name>
<feature type="compositionally biased region" description="Acidic residues" evidence="1">
    <location>
        <begin position="185"/>
        <end position="202"/>
    </location>
</feature>
<dbReference type="GO" id="GO:0045881">
    <property type="term" value="P:positive regulation of sporulation resulting in formation of a cellular spore"/>
    <property type="evidence" value="ECO:0007669"/>
    <property type="project" value="TreeGrafter"/>
</dbReference>
<accession>A0AAU6W1M8</accession>
<gene>
    <name evidence="3" type="ORF">Nican01_00159</name>
</gene>
<dbReference type="SMART" id="SM00470">
    <property type="entry name" value="ParB"/>
    <property type="match status" value="1"/>
</dbReference>
<dbReference type="InterPro" id="IPR036086">
    <property type="entry name" value="ParB/Sulfiredoxin_sf"/>
</dbReference>
<feature type="region of interest" description="Disordered" evidence="1">
    <location>
        <begin position="185"/>
        <end position="206"/>
    </location>
</feature>
<reference evidence="3" key="1">
    <citation type="journal article" date="2024" name="J. Gen. Virol.">
        <title>Novel phages of Pseudomonas syringae unveil numerous potential auxiliary metabolic genes.</title>
        <authorList>
            <person name="Feltin C."/>
            <person name="Garneau J.R."/>
            <person name="Morris C.E."/>
            <person name="Berard A."/>
            <person name="Torres-Barcelo C."/>
        </authorList>
    </citation>
    <scope>NUCLEOTIDE SEQUENCE</scope>
</reference>
<feature type="domain" description="ParB-like N-terminal" evidence="2">
    <location>
        <begin position="40"/>
        <end position="130"/>
    </location>
</feature>
<dbReference type="PANTHER" id="PTHR33375">
    <property type="entry name" value="CHROMOSOME-PARTITIONING PROTEIN PARB-RELATED"/>
    <property type="match status" value="1"/>
</dbReference>
<dbReference type="InterPro" id="IPR050336">
    <property type="entry name" value="Chromosome_partition/occlusion"/>
</dbReference>
<organism evidence="3">
    <name type="scientific">Pseudomonas phage Nican01</name>
    <dbReference type="NCBI Taxonomy" id="3138540"/>
    <lineage>
        <taxon>Viruses</taxon>
        <taxon>Duplodnaviria</taxon>
        <taxon>Heunggongvirae</taxon>
        <taxon>Uroviricota</taxon>
        <taxon>Caudoviricetes</taxon>
        <taxon>Nickievirus</taxon>
    </lineage>
</organism>
<evidence type="ECO:0000313" key="3">
    <source>
        <dbReference type="EMBL" id="XAI70167.1"/>
    </source>
</evidence>
<evidence type="ECO:0000256" key="1">
    <source>
        <dbReference type="SAM" id="MobiDB-lite"/>
    </source>
</evidence>
<protein>
    <submittedName>
        <fullName evidence="3">ParB-like nuclease domain protein</fullName>
    </submittedName>
</protein>
<sequence>MAIDDFSDLEDLEMDLNDLSAVDQAIESATIHPTFTMGVEYANPHDLRPNPWNPNAVDPINQQKLEASLKRDGIKRPIVVRQLDNGDYQIIGGQHRTEAAISLGWKEVPIINRGKISDAEAKRETLLDNYRYGSDNLDRLAALLSDPDIGDAASLLDTMPIDDEELAEYFSHLKSETVDLDIEDALDDGSEKPDDDDDDETIDLGTGKPLKTHTIVRFRISVEDQAKLAELMKKTKIDHGYVASDDLTNDGDALIHLVRGQFE</sequence>
<evidence type="ECO:0000259" key="2">
    <source>
        <dbReference type="SMART" id="SM00470"/>
    </source>
</evidence>
<dbReference type="PANTHER" id="PTHR33375:SF1">
    <property type="entry name" value="CHROMOSOME-PARTITIONING PROTEIN PARB-RELATED"/>
    <property type="match status" value="1"/>
</dbReference>